<sequence length="324" mass="34160">MMSTGERRQAQGAGAGWRHRPQPLGPAGGCRVLALHRLARTAGEVGAGADSAMAAGSGGPGDHAERVGDSHDPVWPSPTAARCSSASLLTDPTPPGHAFIVRRRLQPSTPLGRVAVVACTRLRLLHLSASRHDLDVSPPSRLRLEVEPPLRLFALAPRGAALACATNRACLLCALPLPHVRAPATRLPYISLLALPRTEEEPAASKQAIHQAGGGAARDSLVLRPPRHHRDATSATPRPDNGPRRSEGLVDDAGGPLPHCAMSRRAMSSTASRSSTLRAQELSSVVGKETGFPLIQCTSCGLARVVELRAWTEGNHVVHDRKVV</sequence>
<reference evidence="2" key="1">
    <citation type="submission" date="2020-07" db="EMBL/GenBank/DDBJ databases">
        <title>Genome sequence and genetic diversity analysis of an under-domesticated orphan crop, white fonio (Digitaria exilis).</title>
        <authorList>
            <person name="Bennetzen J.L."/>
            <person name="Chen S."/>
            <person name="Ma X."/>
            <person name="Wang X."/>
            <person name="Yssel A.E.J."/>
            <person name="Chaluvadi S.R."/>
            <person name="Johnson M."/>
            <person name="Gangashetty P."/>
            <person name="Hamidou F."/>
            <person name="Sanogo M.D."/>
            <person name="Zwaenepoel A."/>
            <person name="Wallace J."/>
            <person name="Van De Peer Y."/>
            <person name="Van Deynze A."/>
        </authorList>
    </citation>
    <scope>NUCLEOTIDE SEQUENCE</scope>
    <source>
        <tissue evidence="2">Leaves</tissue>
    </source>
</reference>
<evidence type="ECO:0000256" key="1">
    <source>
        <dbReference type="SAM" id="MobiDB-lite"/>
    </source>
</evidence>
<accession>A0A835FYA0</accession>
<dbReference type="AlphaFoldDB" id="A0A835FYA0"/>
<feature type="compositionally biased region" description="Low complexity" evidence="1">
    <location>
        <begin position="261"/>
        <end position="277"/>
    </location>
</feature>
<keyword evidence="3" id="KW-1185">Reference proteome</keyword>
<comment type="caution">
    <text evidence="2">The sequence shown here is derived from an EMBL/GenBank/DDBJ whole genome shotgun (WGS) entry which is preliminary data.</text>
</comment>
<dbReference type="Proteomes" id="UP000636709">
    <property type="component" value="Unassembled WGS sequence"/>
</dbReference>
<evidence type="ECO:0000313" key="3">
    <source>
        <dbReference type="Proteomes" id="UP000636709"/>
    </source>
</evidence>
<name>A0A835FYA0_9POAL</name>
<dbReference type="EMBL" id="JACEFO010000179">
    <property type="protein sequence ID" value="KAF8779544.1"/>
    <property type="molecule type" value="Genomic_DNA"/>
</dbReference>
<feature type="region of interest" description="Disordered" evidence="1">
    <location>
        <begin position="223"/>
        <end position="277"/>
    </location>
</feature>
<feature type="region of interest" description="Disordered" evidence="1">
    <location>
        <begin position="1"/>
        <end position="24"/>
    </location>
</feature>
<proteinExistence type="predicted"/>
<organism evidence="2 3">
    <name type="scientific">Digitaria exilis</name>
    <dbReference type="NCBI Taxonomy" id="1010633"/>
    <lineage>
        <taxon>Eukaryota</taxon>
        <taxon>Viridiplantae</taxon>
        <taxon>Streptophyta</taxon>
        <taxon>Embryophyta</taxon>
        <taxon>Tracheophyta</taxon>
        <taxon>Spermatophyta</taxon>
        <taxon>Magnoliopsida</taxon>
        <taxon>Liliopsida</taxon>
        <taxon>Poales</taxon>
        <taxon>Poaceae</taxon>
        <taxon>PACMAD clade</taxon>
        <taxon>Panicoideae</taxon>
        <taxon>Panicodae</taxon>
        <taxon>Paniceae</taxon>
        <taxon>Anthephorinae</taxon>
        <taxon>Digitaria</taxon>
    </lineage>
</organism>
<gene>
    <name evidence="2" type="ORF">HU200_002519</name>
</gene>
<evidence type="ECO:0000313" key="2">
    <source>
        <dbReference type="EMBL" id="KAF8779544.1"/>
    </source>
</evidence>
<protein>
    <submittedName>
        <fullName evidence="2">Uncharacterized protein</fullName>
    </submittedName>
</protein>